<gene>
    <name evidence="1" type="ORF">JAAARDRAFT_85565</name>
</gene>
<accession>A0A067QDX9</accession>
<dbReference type="Proteomes" id="UP000027265">
    <property type="component" value="Unassembled WGS sequence"/>
</dbReference>
<feature type="non-terminal residue" evidence="1">
    <location>
        <position position="66"/>
    </location>
</feature>
<dbReference type="OrthoDB" id="1728974at2759"/>
<evidence type="ECO:0000313" key="1">
    <source>
        <dbReference type="EMBL" id="KDQ65159.1"/>
    </source>
</evidence>
<name>A0A067QDX9_9AGAM</name>
<proteinExistence type="predicted"/>
<evidence type="ECO:0000313" key="2">
    <source>
        <dbReference type="Proteomes" id="UP000027265"/>
    </source>
</evidence>
<dbReference type="AlphaFoldDB" id="A0A067QDX9"/>
<dbReference type="InParanoid" id="A0A067QDX9"/>
<dbReference type="STRING" id="933084.A0A067QDX9"/>
<organism evidence="1 2">
    <name type="scientific">Jaapia argillacea MUCL 33604</name>
    <dbReference type="NCBI Taxonomy" id="933084"/>
    <lineage>
        <taxon>Eukaryota</taxon>
        <taxon>Fungi</taxon>
        <taxon>Dikarya</taxon>
        <taxon>Basidiomycota</taxon>
        <taxon>Agaricomycotina</taxon>
        <taxon>Agaricomycetes</taxon>
        <taxon>Agaricomycetidae</taxon>
        <taxon>Jaapiales</taxon>
        <taxon>Jaapiaceae</taxon>
        <taxon>Jaapia</taxon>
    </lineage>
</organism>
<dbReference type="EMBL" id="KL197709">
    <property type="protein sequence ID" value="KDQ65159.1"/>
    <property type="molecule type" value="Genomic_DNA"/>
</dbReference>
<sequence length="66" mass="7688">MATGYQLRALFVSILKECNPSDAFGLWNEFCYYICDDLAIRLQNLGIEEPSEEQIYDYGLFLIEKL</sequence>
<reference evidence="2" key="1">
    <citation type="journal article" date="2014" name="Proc. Natl. Acad. Sci. U.S.A.">
        <title>Extensive sampling of basidiomycete genomes demonstrates inadequacy of the white-rot/brown-rot paradigm for wood decay fungi.</title>
        <authorList>
            <person name="Riley R."/>
            <person name="Salamov A.A."/>
            <person name="Brown D.W."/>
            <person name="Nagy L.G."/>
            <person name="Floudas D."/>
            <person name="Held B.W."/>
            <person name="Levasseur A."/>
            <person name="Lombard V."/>
            <person name="Morin E."/>
            <person name="Otillar R."/>
            <person name="Lindquist E.A."/>
            <person name="Sun H."/>
            <person name="LaButti K.M."/>
            <person name="Schmutz J."/>
            <person name="Jabbour D."/>
            <person name="Luo H."/>
            <person name="Baker S.E."/>
            <person name="Pisabarro A.G."/>
            <person name="Walton J.D."/>
            <person name="Blanchette R.A."/>
            <person name="Henrissat B."/>
            <person name="Martin F."/>
            <person name="Cullen D."/>
            <person name="Hibbett D.S."/>
            <person name="Grigoriev I.V."/>
        </authorList>
    </citation>
    <scope>NUCLEOTIDE SEQUENCE [LARGE SCALE GENOMIC DNA]</scope>
    <source>
        <strain evidence="2">MUCL 33604</strain>
    </source>
</reference>
<keyword evidence="2" id="KW-1185">Reference proteome</keyword>
<dbReference type="HOGENOM" id="CLU_196976_0_0_1"/>
<protein>
    <submittedName>
        <fullName evidence="1">Uncharacterized protein</fullName>
    </submittedName>
</protein>